<dbReference type="AlphaFoldDB" id="A0A840IY54"/>
<dbReference type="PANTHER" id="PTHR35529">
    <property type="entry name" value="MANGANESE EFFLUX PUMP MNTP-RELATED"/>
    <property type="match status" value="1"/>
</dbReference>
<comment type="caution">
    <text evidence="6">The sequence shown here is derived from an EMBL/GenBank/DDBJ whole genome shotgun (WGS) entry which is preliminary data.</text>
</comment>
<dbReference type="RefSeq" id="WP_184781582.1">
    <property type="nucleotide sequence ID" value="NZ_JACHMG010000001.1"/>
</dbReference>
<feature type="transmembrane region" description="Helical" evidence="5">
    <location>
        <begin position="168"/>
        <end position="186"/>
    </location>
</feature>
<evidence type="ECO:0000313" key="6">
    <source>
        <dbReference type="EMBL" id="MBB4686780.1"/>
    </source>
</evidence>
<feature type="transmembrane region" description="Helical" evidence="5">
    <location>
        <begin position="68"/>
        <end position="86"/>
    </location>
</feature>
<dbReference type="Proteomes" id="UP000581769">
    <property type="component" value="Unassembled WGS sequence"/>
</dbReference>
<keyword evidence="7" id="KW-1185">Reference proteome</keyword>
<dbReference type="Pfam" id="PF02659">
    <property type="entry name" value="Mntp"/>
    <property type="match status" value="1"/>
</dbReference>
<name>A0A840IY54_9PSEU</name>
<organism evidence="6 7">
    <name type="scientific">Amycolatopsis jiangsuensis</name>
    <dbReference type="NCBI Taxonomy" id="1181879"/>
    <lineage>
        <taxon>Bacteria</taxon>
        <taxon>Bacillati</taxon>
        <taxon>Actinomycetota</taxon>
        <taxon>Actinomycetes</taxon>
        <taxon>Pseudonocardiales</taxon>
        <taxon>Pseudonocardiaceae</taxon>
        <taxon>Amycolatopsis</taxon>
    </lineage>
</organism>
<evidence type="ECO:0000256" key="2">
    <source>
        <dbReference type="ARBA" id="ARBA00022692"/>
    </source>
</evidence>
<dbReference type="EMBL" id="JACHMG010000001">
    <property type="protein sequence ID" value="MBB4686780.1"/>
    <property type="molecule type" value="Genomic_DNA"/>
</dbReference>
<protein>
    <submittedName>
        <fullName evidence="6">Putative Mn2+ efflux pump MntP</fullName>
    </submittedName>
</protein>
<dbReference type="PANTHER" id="PTHR35529:SF1">
    <property type="entry name" value="MANGANESE EFFLUX PUMP MNTP-RELATED"/>
    <property type="match status" value="1"/>
</dbReference>
<feature type="transmembrane region" description="Helical" evidence="5">
    <location>
        <begin position="98"/>
        <end position="116"/>
    </location>
</feature>
<evidence type="ECO:0000313" key="7">
    <source>
        <dbReference type="Proteomes" id="UP000581769"/>
    </source>
</evidence>
<keyword evidence="3 5" id="KW-1133">Transmembrane helix</keyword>
<evidence type="ECO:0000256" key="3">
    <source>
        <dbReference type="ARBA" id="ARBA00022989"/>
    </source>
</evidence>
<dbReference type="InterPro" id="IPR003810">
    <property type="entry name" value="Mntp/YtaF"/>
</dbReference>
<keyword evidence="1" id="KW-1003">Cell membrane</keyword>
<feature type="transmembrane region" description="Helical" evidence="5">
    <location>
        <begin position="41"/>
        <end position="62"/>
    </location>
</feature>
<evidence type="ECO:0000256" key="4">
    <source>
        <dbReference type="ARBA" id="ARBA00023136"/>
    </source>
</evidence>
<reference evidence="6 7" key="1">
    <citation type="submission" date="2020-08" db="EMBL/GenBank/DDBJ databases">
        <title>Sequencing the genomes of 1000 actinobacteria strains.</title>
        <authorList>
            <person name="Klenk H.-P."/>
        </authorList>
    </citation>
    <scope>NUCLEOTIDE SEQUENCE [LARGE SCALE GENOMIC DNA]</scope>
    <source>
        <strain evidence="6 7">DSM 45859</strain>
    </source>
</reference>
<evidence type="ECO:0000256" key="1">
    <source>
        <dbReference type="ARBA" id="ARBA00022475"/>
    </source>
</evidence>
<keyword evidence="4 5" id="KW-0472">Membrane</keyword>
<sequence>MSTALALIGFVLPLGLDSFAIAASIGAAGPMTKRGRWRISLTFMALEAGMPLIGLAIGAPLAAAIGPAAGYVAAGAVFGTGLWMLLHEDDTEKETAGKLITARGATLLGLGLGISLDELAIGFSLGLVHLPVVPVLAGIAAQAFVAAQLGLRLGNRISERYREGAERLAGIVLLALGLSLAAEQLFA</sequence>
<feature type="transmembrane region" description="Helical" evidence="5">
    <location>
        <begin position="6"/>
        <end position="29"/>
    </location>
</feature>
<keyword evidence="2 5" id="KW-0812">Transmembrane</keyword>
<gene>
    <name evidence="6" type="ORF">BJY18_004265</name>
</gene>
<accession>A0A840IY54</accession>
<feature type="transmembrane region" description="Helical" evidence="5">
    <location>
        <begin position="128"/>
        <end position="147"/>
    </location>
</feature>
<proteinExistence type="predicted"/>
<evidence type="ECO:0000256" key="5">
    <source>
        <dbReference type="SAM" id="Phobius"/>
    </source>
</evidence>